<reference evidence="8 9" key="1">
    <citation type="journal article" date="2019" name="Int. J. Syst. Evol. Microbiol.">
        <title>The Global Catalogue of Microorganisms (GCM) 10K type strain sequencing project: providing services to taxonomists for standard genome sequencing and annotation.</title>
        <authorList>
            <consortium name="The Broad Institute Genomics Platform"/>
            <consortium name="The Broad Institute Genome Sequencing Center for Infectious Disease"/>
            <person name="Wu L."/>
            <person name="Ma J."/>
        </authorList>
    </citation>
    <scope>NUCLEOTIDE SEQUENCE [LARGE SCALE GENOMIC DNA]</scope>
    <source>
        <strain evidence="8 9">JCM 16330</strain>
    </source>
</reference>
<gene>
    <name evidence="8" type="ORF">GCM10009066_11630</name>
</gene>
<protein>
    <recommendedName>
        <fullName evidence="10">TM2 domain-containing protein</fullName>
    </recommendedName>
</protein>
<dbReference type="Pfam" id="PF05154">
    <property type="entry name" value="TM2"/>
    <property type="match status" value="1"/>
</dbReference>
<keyword evidence="4 5" id="KW-0472">Membrane</keyword>
<proteinExistence type="predicted"/>
<feature type="transmembrane region" description="Helical" evidence="5">
    <location>
        <begin position="101"/>
        <end position="126"/>
    </location>
</feature>
<dbReference type="EMBL" id="BAAABL010000042">
    <property type="protein sequence ID" value="GAA0299131.1"/>
    <property type="molecule type" value="Genomic_DNA"/>
</dbReference>
<feature type="domain" description="TM2" evidence="6">
    <location>
        <begin position="74"/>
        <end position="123"/>
    </location>
</feature>
<keyword evidence="2 5" id="KW-0812">Transmembrane</keyword>
<evidence type="ECO:0000259" key="7">
    <source>
        <dbReference type="Pfam" id="PF12773"/>
    </source>
</evidence>
<comment type="caution">
    <text evidence="8">The sequence shown here is derived from an EMBL/GenBank/DDBJ whole genome shotgun (WGS) entry which is preliminary data.</text>
</comment>
<evidence type="ECO:0000256" key="3">
    <source>
        <dbReference type="ARBA" id="ARBA00022989"/>
    </source>
</evidence>
<evidence type="ECO:0008006" key="10">
    <source>
        <dbReference type="Google" id="ProtNLM"/>
    </source>
</evidence>
<evidence type="ECO:0000313" key="8">
    <source>
        <dbReference type="EMBL" id="GAA0299131.1"/>
    </source>
</evidence>
<sequence>MKHCINCGEKINENAEVCTECGVNQNKSLEGAHDERSENEKYCVECGALINRQAEVCPKCGVPQPTLDSESNSSDQVTVGILALLLGGIGAHKFYQGNTKLGIIYLCFCWTLIPGILAFIEGILILTADEEKYERKFADGSLLGR</sequence>
<name>A0AAV3S5M2_9EURY</name>
<evidence type="ECO:0000256" key="1">
    <source>
        <dbReference type="ARBA" id="ARBA00004141"/>
    </source>
</evidence>
<evidence type="ECO:0000259" key="6">
    <source>
        <dbReference type="Pfam" id="PF05154"/>
    </source>
</evidence>
<comment type="subcellular location">
    <subcellularLocation>
        <location evidence="1">Membrane</location>
        <topology evidence="1">Multi-pass membrane protein</topology>
    </subcellularLocation>
</comment>
<evidence type="ECO:0000256" key="4">
    <source>
        <dbReference type="ARBA" id="ARBA00023136"/>
    </source>
</evidence>
<keyword evidence="9" id="KW-1185">Reference proteome</keyword>
<keyword evidence="3 5" id="KW-1133">Transmembrane helix</keyword>
<evidence type="ECO:0000256" key="5">
    <source>
        <dbReference type="SAM" id="Phobius"/>
    </source>
</evidence>
<evidence type="ECO:0000256" key="2">
    <source>
        <dbReference type="ARBA" id="ARBA00022692"/>
    </source>
</evidence>
<accession>A0AAV3S5M2</accession>
<dbReference type="GO" id="GO:0016020">
    <property type="term" value="C:membrane"/>
    <property type="evidence" value="ECO:0007669"/>
    <property type="project" value="UniProtKB-SubCell"/>
</dbReference>
<feature type="domain" description="DZANK-type" evidence="7">
    <location>
        <begin position="4"/>
        <end position="61"/>
    </location>
</feature>
<dbReference type="AlphaFoldDB" id="A0AAV3S5M2"/>
<dbReference type="Pfam" id="PF12773">
    <property type="entry name" value="DZR"/>
    <property type="match status" value="1"/>
</dbReference>
<dbReference type="Proteomes" id="UP001500837">
    <property type="component" value="Unassembled WGS sequence"/>
</dbReference>
<evidence type="ECO:0000313" key="9">
    <source>
        <dbReference type="Proteomes" id="UP001500837"/>
    </source>
</evidence>
<dbReference type="InterPro" id="IPR025874">
    <property type="entry name" value="DZR"/>
</dbReference>
<organism evidence="8 9">
    <name type="scientific">Halarchaeum salinum</name>
    <dbReference type="NCBI Taxonomy" id="489912"/>
    <lineage>
        <taxon>Archaea</taxon>
        <taxon>Methanobacteriati</taxon>
        <taxon>Methanobacteriota</taxon>
        <taxon>Stenosarchaea group</taxon>
        <taxon>Halobacteria</taxon>
        <taxon>Halobacteriales</taxon>
        <taxon>Halobacteriaceae</taxon>
    </lineage>
</organism>
<dbReference type="InterPro" id="IPR007829">
    <property type="entry name" value="TM2"/>
</dbReference>
<dbReference type="RefSeq" id="WP_211311162.1">
    <property type="nucleotide sequence ID" value="NZ_BAAABL010000042.1"/>
</dbReference>